<accession>A0AA37XI95</accession>
<organism evidence="2 4">
    <name type="scientific">Litorihabitans aurantiacus</name>
    <dbReference type="NCBI Taxonomy" id="1930061"/>
    <lineage>
        <taxon>Bacteria</taxon>
        <taxon>Bacillati</taxon>
        <taxon>Actinomycetota</taxon>
        <taxon>Actinomycetes</taxon>
        <taxon>Micrococcales</taxon>
        <taxon>Beutenbergiaceae</taxon>
        <taxon>Litorihabitans</taxon>
    </lineage>
</organism>
<reference evidence="2" key="2">
    <citation type="submission" date="2023-02" db="EMBL/GenBank/DDBJ databases">
        <authorList>
            <person name="Sun Q."/>
            <person name="Mori K."/>
        </authorList>
    </citation>
    <scope>NUCLEOTIDE SEQUENCE</scope>
    <source>
        <strain evidence="2">NBRC 112290</strain>
    </source>
</reference>
<comment type="caution">
    <text evidence="2">The sequence shown here is derived from an EMBL/GenBank/DDBJ whole genome shotgun (WGS) entry which is preliminary data.</text>
</comment>
<proteinExistence type="predicted"/>
<dbReference type="Proteomes" id="UP001157161">
    <property type="component" value="Unassembled WGS sequence"/>
</dbReference>
<sequence>MSVTRIDGWPGAMTVQTAALYLDCSSRTVEGLQEKGDLIPIDTGFGKRFTKAELDRFLDARPEWSR</sequence>
<evidence type="ECO:0000313" key="3">
    <source>
        <dbReference type="EMBL" id="GMA33616.1"/>
    </source>
</evidence>
<evidence type="ECO:0000259" key="1">
    <source>
        <dbReference type="Pfam" id="PF12728"/>
    </source>
</evidence>
<keyword evidence="4" id="KW-1185">Reference proteome</keyword>
<dbReference type="EMBL" id="BSUM01000001">
    <property type="protein sequence ID" value="GMA33532.1"/>
    <property type="molecule type" value="Genomic_DNA"/>
</dbReference>
<dbReference type="RefSeq" id="WP_284252405.1">
    <property type="nucleotide sequence ID" value="NZ_BSUM01000001.1"/>
</dbReference>
<dbReference type="Pfam" id="PF12728">
    <property type="entry name" value="HTH_17"/>
    <property type="match status" value="1"/>
</dbReference>
<reference evidence="2" key="1">
    <citation type="journal article" date="2014" name="Int. J. Syst. Evol. Microbiol.">
        <title>Complete genome sequence of Corynebacterium casei LMG S-19264T (=DSM 44701T), isolated from a smear-ripened cheese.</title>
        <authorList>
            <consortium name="US DOE Joint Genome Institute (JGI-PGF)"/>
            <person name="Walter F."/>
            <person name="Albersmeier A."/>
            <person name="Kalinowski J."/>
            <person name="Ruckert C."/>
        </authorList>
    </citation>
    <scope>NUCLEOTIDE SEQUENCE</scope>
    <source>
        <strain evidence="2">NBRC 112290</strain>
    </source>
</reference>
<feature type="domain" description="Helix-turn-helix" evidence="1">
    <location>
        <begin position="13"/>
        <end position="61"/>
    </location>
</feature>
<protein>
    <recommendedName>
        <fullName evidence="1">Helix-turn-helix domain-containing protein</fullName>
    </recommendedName>
</protein>
<evidence type="ECO:0000313" key="2">
    <source>
        <dbReference type="EMBL" id="GMA33532.1"/>
    </source>
</evidence>
<name>A0AA37XI95_9MICO</name>
<dbReference type="AlphaFoldDB" id="A0AA37XI95"/>
<dbReference type="EMBL" id="BSUM01000002">
    <property type="protein sequence ID" value="GMA33616.1"/>
    <property type="molecule type" value="Genomic_DNA"/>
</dbReference>
<evidence type="ECO:0000313" key="4">
    <source>
        <dbReference type="Proteomes" id="UP001157161"/>
    </source>
</evidence>
<dbReference type="InterPro" id="IPR041657">
    <property type="entry name" value="HTH_17"/>
</dbReference>
<gene>
    <name evidence="2" type="ORF">GCM10025875_35240</name>
    <name evidence="3" type="ORF">GCM10025875_36080</name>
</gene>